<organism evidence="3 4">
    <name type="scientific">Streptomyces bingchenggensis (strain BCW-1)</name>
    <dbReference type="NCBI Taxonomy" id="749414"/>
    <lineage>
        <taxon>Bacteria</taxon>
        <taxon>Bacillati</taxon>
        <taxon>Actinomycetota</taxon>
        <taxon>Actinomycetes</taxon>
        <taxon>Kitasatosporales</taxon>
        <taxon>Streptomycetaceae</taxon>
        <taxon>Streptomyces</taxon>
    </lineage>
</organism>
<accession>D7C2Z0</accession>
<reference evidence="3 4" key="1">
    <citation type="journal article" date="2010" name="J. Bacteriol.">
        <title>Genome sequence of the milbemycin-producing bacterium Streptomyces bingchenggensis.</title>
        <authorList>
            <person name="Wang X.J."/>
            <person name="Yan Y.J."/>
            <person name="Zhang B."/>
            <person name="An J."/>
            <person name="Wang J.J."/>
            <person name="Tian J."/>
            <person name="Jiang L."/>
            <person name="Chen Y.H."/>
            <person name="Huang S.X."/>
            <person name="Yin M."/>
            <person name="Zhang J."/>
            <person name="Gao A.L."/>
            <person name="Liu C.X."/>
            <person name="Zhu Z.X."/>
            <person name="Xiang W.S."/>
        </authorList>
    </citation>
    <scope>NUCLEOTIDE SEQUENCE [LARGE SCALE GENOMIC DNA]</scope>
    <source>
        <strain evidence="3 4">BCW-1</strain>
    </source>
</reference>
<feature type="transmembrane region" description="Helical" evidence="2">
    <location>
        <begin position="19"/>
        <end position="37"/>
    </location>
</feature>
<feature type="region of interest" description="Disordered" evidence="1">
    <location>
        <begin position="39"/>
        <end position="63"/>
    </location>
</feature>
<dbReference type="AlphaFoldDB" id="D7C2Z0"/>
<dbReference type="EMBL" id="CP002047">
    <property type="protein sequence ID" value="ADI08052.1"/>
    <property type="molecule type" value="Genomic_DNA"/>
</dbReference>
<dbReference type="STRING" id="749414.SBI_04932"/>
<keyword evidence="2" id="KW-0812">Transmembrane</keyword>
<dbReference type="RefSeq" id="WP_014177521.1">
    <property type="nucleotide sequence ID" value="NC_016582.1"/>
</dbReference>
<dbReference type="KEGG" id="sbh:SBI_04932"/>
<name>D7C2Z0_STRBB</name>
<evidence type="ECO:0000313" key="3">
    <source>
        <dbReference type="EMBL" id="ADI08052.1"/>
    </source>
</evidence>
<keyword evidence="4" id="KW-1185">Reference proteome</keyword>
<dbReference type="Proteomes" id="UP000000377">
    <property type="component" value="Chromosome"/>
</dbReference>
<evidence type="ECO:0000256" key="1">
    <source>
        <dbReference type="SAM" id="MobiDB-lite"/>
    </source>
</evidence>
<keyword evidence="2" id="KW-0472">Membrane</keyword>
<keyword evidence="2" id="KW-1133">Transmembrane helix</keyword>
<dbReference type="PATRIC" id="fig|749414.3.peg.5099"/>
<gene>
    <name evidence="3" type="ordered locus">SBI_04932</name>
</gene>
<protein>
    <submittedName>
        <fullName evidence="3">Uncharacterized protein</fullName>
    </submittedName>
</protein>
<evidence type="ECO:0000313" key="4">
    <source>
        <dbReference type="Proteomes" id="UP000000377"/>
    </source>
</evidence>
<proteinExistence type="predicted"/>
<feature type="compositionally biased region" description="Low complexity" evidence="1">
    <location>
        <begin position="39"/>
        <end position="50"/>
    </location>
</feature>
<evidence type="ECO:0000256" key="2">
    <source>
        <dbReference type="SAM" id="Phobius"/>
    </source>
</evidence>
<dbReference type="HOGENOM" id="CLU_2883819_0_0_11"/>
<sequence length="63" mass="6257">MAAGGGAGSASIALLGDRWFPLTATLLALLATATVLTTTRTPRTPATPAPSSHAAPCDTRPLV</sequence>